<keyword evidence="2" id="KW-1185">Reference proteome</keyword>
<accession>A0ABW8MGC6</accession>
<reference evidence="1 2" key="1">
    <citation type="submission" date="2024-11" db="EMBL/GenBank/DDBJ databases">
        <title>Using genomics to understand microbial adaptation to soil warming.</title>
        <authorList>
            <person name="Deangelis K.M. PhD."/>
        </authorList>
    </citation>
    <scope>NUCLEOTIDE SEQUENCE [LARGE SCALE GENOMIC DNA]</scope>
    <source>
        <strain evidence="1 2">GAS97</strain>
    </source>
</reference>
<evidence type="ECO:0000313" key="1">
    <source>
        <dbReference type="EMBL" id="MFK4442364.1"/>
    </source>
</evidence>
<sequence length="44" mass="4400">METGRVKQLVEGADGPGVAAETVLQADIAACPTLRYTAGGLVAV</sequence>
<organism evidence="1 2">
    <name type="scientific">Caballeronia udeis</name>
    <dbReference type="NCBI Taxonomy" id="1232866"/>
    <lineage>
        <taxon>Bacteria</taxon>
        <taxon>Pseudomonadati</taxon>
        <taxon>Pseudomonadota</taxon>
        <taxon>Betaproteobacteria</taxon>
        <taxon>Burkholderiales</taxon>
        <taxon>Burkholderiaceae</taxon>
        <taxon>Caballeronia</taxon>
    </lineage>
</organism>
<gene>
    <name evidence="1" type="ORF">ABH943_002380</name>
</gene>
<proteinExistence type="predicted"/>
<dbReference type="Proteomes" id="UP001620514">
    <property type="component" value="Unassembled WGS sequence"/>
</dbReference>
<comment type="caution">
    <text evidence="1">The sequence shown here is derived from an EMBL/GenBank/DDBJ whole genome shotgun (WGS) entry which is preliminary data.</text>
</comment>
<evidence type="ECO:0000313" key="2">
    <source>
        <dbReference type="Proteomes" id="UP001620514"/>
    </source>
</evidence>
<name>A0ABW8MGC6_9BURK</name>
<dbReference type="EMBL" id="JBIYDN010000006">
    <property type="protein sequence ID" value="MFK4442364.1"/>
    <property type="molecule type" value="Genomic_DNA"/>
</dbReference>
<protein>
    <submittedName>
        <fullName evidence="1">Uncharacterized protein</fullName>
    </submittedName>
</protein>